<organism evidence="3 4">
    <name type="scientific">Candidatus Cryptobacteroides avicola</name>
    <dbReference type="NCBI Taxonomy" id="2840757"/>
    <lineage>
        <taxon>Bacteria</taxon>
        <taxon>Pseudomonadati</taxon>
        <taxon>Bacteroidota</taxon>
        <taxon>Bacteroidia</taxon>
        <taxon>Bacteroidales</taxon>
        <taxon>Candidatus Cryptobacteroides</taxon>
    </lineage>
</organism>
<protein>
    <submittedName>
        <fullName evidence="3">Exo-alpha-sialidase</fullName>
    </submittedName>
</protein>
<evidence type="ECO:0000256" key="1">
    <source>
        <dbReference type="SAM" id="SignalP"/>
    </source>
</evidence>
<dbReference type="CDD" id="cd15482">
    <property type="entry name" value="Sialidase_non-viral"/>
    <property type="match status" value="1"/>
</dbReference>
<dbReference type="EMBL" id="JADILV010000013">
    <property type="protein sequence ID" value="MBO8482911.1"/>
    <property type="molecule type" value="Genomic_DNA"/>
</dbReference>
<reference evidence="3" key="2">
    <citation type="journal article" date="2021" name="PeerJ">
        <title>Extensive microbial diversity within the chicken gut microbiome revealed by metagenomics and culture.</title>
        <authorList>
            <person name="Gilroy R."/>
            <person name="Ravi A."/>
            <person name="Getino M."/>
            <person name="Pursley I."/>
            <person name="Horton D.L."/>
            <person name="Alikhan N.F."/>
            <person name="Baker D."/>
            <person name="Gharbi K."/>
            <person name="Hall N."/>
            <person name="Watson M."/>
            <person name="Adriaenssens E.M."/>
            <person name="Foster-Nyarko E."/>
            <person name="Jarju S."/>
            <person name="Secka A."/>
            <person name="Antonio M."/>
            <person name="Oren A."/>
            <person name="Chaudhuri R.R."/>
            <person name="La Ragione R."/>
            <person name="Hildebrand F."/>
            <person name="Pallen M.J."/>
        </authorList>
    </citation>
    <scope>NUCLEOTIDE SEQUENCE</scope>
    <source>
        <strain evidence="3">G3-8215</strain>
    </source>
</reference>
<comment type="caution">
    <text evidence="3">The sequence shown here is derived from an EMBL/GenBank/DDBJ whole genome shotgun (WGS) entry which is preliminary data.</text>
</comment>
<dbReference type="Gene3D" id="2.120.10.10">
    <property type="match status" value="1"/>
</dbReference>
<dbReference type="PROSITE" id="PS51257">
    <property type="entry name" value="PROKAR_LIPOPROTEIN"/>
    <property type="match status" value="1"/>
</dbReference>
<dbReference type="Pfam" id="PF13088">
    <property type="entry name" value="BNR_2"/>
    <property type="match status" value="1"/>
</dbReference>
<dbReference type="PANTHER" id="PTHR43752">
    <property type="entry name" value="BNR/ASP-BOX REPEAT FAMILY PROTEIN"/>
    <property type="match status" value="1"/>
</dbReference>
<dbReference type="Proteomes" id="UP000725002">
    <property type="component" value="Unassembled WGS sequence"/>
</dbReference>
<dbReference type="InterPro" id="IPR036278">
    <property type="entry name" value="Sialidase_sf"/>
</dbReference>
<proteinExistence type="predicted"/>
<evidence type="ECO:0000313" key="3">
    <source>
        <dbReference type="EMBL" id="MBO8482911.1"/>
    </source>
</evidence>
<name>A0A940DRF5_9BACT</name>
<dbReference type="InterPro" id="IPR011040">
    <property type="entry name" value="Sialidase"/>
</dbReference>
<evidence type="ECO:0000313" key="4">
    <source>
        <dbReference type="Proteomes" id="UP000725002"/>
    </source>
</evidence>
<dbReference type="PANTHER" id="PTHR43752:SF2">
    <property type="entry name" value="BNR_ASP-BOX REPEAT FAMILY PROTEIN"/>
    <property type="match status" value="1"/>
</dbReference>
<sequence>MKTLCTICLSPVVLAAVSCCAYGIEPVVEKPDAPGNGEIHLFSNTYCPDTVLPELETEHSVVYMPDGSWSYSHHPSVTCFRGKFYAVFSNGIKGEDEPGQRVVMSTSEDFINWSAPEVLLEPEIGDYGNLKILTPGGITVCQDLLTVYYTENDNNGVSDTRLSPELYAIVSPDGERWSSPIDIGLAIFPCHRPLKVSGDRLVMSCNRSTYYTDDPAGLSGWLKSGTASQDQTGYITFEDKRPSLCEGEILMHPDGVLYNLFRNSSYDGYLWQSQSNDNGATWTMPVRSGFSDNNTKSFFYTLDDGRCLYIGTPDNTAPGSRYPLVLALSYDGFSFDDCYILSDDRYEQQYSGRWKGGDYGYPFAYIKDGYAYTVVSRHKERIDAIKCRIPYNKYQQP</sequence>
<dbReference type="SUPFAM" id="SSF50939">
    <property type="entry name" value="Sialidases"/>
    <property type="match status" value="1"/>
</dbReference>
<accession>A0A940DRF5</accession>
<feature type="chain" id="PRO_5037243951" evidence="1">
    <location>
        <begin position="24"/>
        <end position="397"/>
    </location>
</feature>
<reference evidence="3" key="1">
    <citation type="submission" date="2020-10" db="EMBL/GenBank/DDBJ databases">
        <authorList>
            <person name="Gilroy R."/>
        </authorList>
    </citation>
    <scope>NUCLEOTIDE SEQUENCE</scope>
    <source>
        <strain evidence="3">G3-8215</strain>
    </source>
</reference>
<dbReference type="AlphaFoldDB" id="A0A940DRF5"/>
<feature type="signal peptide" evidence="1">
    <location>
        <begin position="1"/>
        <end position="23"/>
    </location>
</feature>
<keyword evidence="1" id="KW-0732">Signal</keyword>
<gene>
    <name evidence="3" type="ORF">IAB75_02170</name>
</gene>
<evidence type="ECO:0000259" key="2">
    <source>
        <dbReference type="Pfam" id="PF13088"/>
    </source>
</evidence>
<feature type="domain" description="Sialidase" evidence="2">
    <location>
        <begin position="84"/>
        <end position="361"/>
    </location>
</feature>